<evidence type="ECO:0000313" key="2">
    <source>
        <dbReference type="EMBL" id="AUR53019.1"/>
    </source>
</evidence>
<gene>
    <name evidence="2" type="ORF">CUN60_12190</name>
</gene>
<proteinExistence type="predicted"/>
<name>A0A2I7N992_9NEIS</name>
<dbReference type="Proteomes" id="UP000236655">
    <property type="component" value="Chromosome"/>
</dbReference>
<dbReference type="RefSeq" id="WP_102952305.1">
    <property type="nucleotide sequence ID" value="NZ_CP024847.1"/>
</dbReference>
<feature type="chain" id="PRO_5014455557" evidence="1">
    <location>
        <begin position="24"/>
        <end position="497"/>
    </location>
</feature>
<dbReference type="KEGG" id="nba:CUN60_12190"/>
<keyword evidence="1" id="KW-0732">Signal</keyword>
<sequence length="497" mass="52346">MKNKLKNFFTVACLVFTNLISLSGCNGSGSTAQPVTQQLNNLESYIAEFNHYALDTPPKGDYQQNTLTLTATATLVHIQVGFYTELECSPDKLQKVLNISSEKGVVLNSGSYVPTDLSNYHLVQYYEGNSGSGSLAELNEVKSLKFTYVFLESSKPVSVCLSNAQLGGEKLADYSQIVSTKVNYLLDGSNIGVCTPEHCSTSQSYSSYYNASCSVGKVKCGDGSCATSLINCPVTNPILSTKEVQCKNGAWAPSSSLCNDNTCPEGKLTCPNGACVADIANCVAPAACRSGYVLCPSGRCEANISLCNSSGSACPTTSPIRCPAGDCVANISLCPEHSTCPTGMEMCNDGSCQPSCSGVVKKSKCSSNQVECPPINGKVSCASDLVQCPKPAICPNDMPVKCQDNTCAKSEADCPAIPNNWSNSHVICPSGNWSDNFNNCGSPAACPGDRPYKCWNNTCRASSDECPKASVCPKEAPILCPEGNCVESAAQCKSPVS</sequence>
<protein>
    <submittedName>
        <fullName evidence="2">Uncharacterized protein</fullName>
    </submittedName>
</protein>
<evidence type="ECO:0000313" key="3">
    <source>
        <dbReference type="Proteomes" id="UP000236655"/>
    </source>
</evidence>
<feature type="signal peptide" evidence="1">
    <location>
        <begin position="1"/>
        <end position="23"/>
    </location>
</feature>
<dbReference type="PROSITE" id="PS51257">
    <property type="entry name" value="PROKAR_LIPOPROTEIN"/>
    <property type="match status" value="1"/>
</dbReference>
<dbReference type="EMBL" id="CP024847">
    <property type="protein sequence ID" value="AUR53019.1"/>
    <property type="molecule type" value="Genomic_DNA"/>
</dbReference>
<dbReference type="AlphaFoldDB" id="A0A2I7N992"/>
<evidence type="ECO:0000256" key="1">
    <source>
        <dbReference type="SAM" id="SignalP"/>
    </source>
</evidence>
<reference evidence="3" key="1">
    <citation type="submission" date="2017-11" db="EMBL/GenBank/DDBJ databases">
        <authorList>
            <person name="Chan K.G."/>
            <person name="Lee L.S."/>
        </authorList>
    </citation>
    <scope>NUCLEOTIDE SEQUENCE [LARGE SCALE GENOMIC DNA]</scope>
    <source>
        <strain evidence="3">DSM 100970</strain>
    </source>
</reference>
<organism evidence="2 3">
    <name type="scientific">Aquella oligotrophica</name>
    <dbReference type="NCBI Taxonomy" id="2067065"/>
    <lineage>
        <taxon>Bacteria</taxon>
        <taxon>Pseudomonadati</taxon>
        <taxon>Pseudomonadota</taxon>
        <taxon>Betaproteobacteria</taxon>
        <taxon>Neisseriales</taxon>
        <taxon>Neisseriaceae</taxon>
        <taxon>Aquella</taxon>
    </lineage>
</organism>
<keyword evidence="3" id="KW-1185">Reference proteome</keyword>
<accession>A0A2I7N992</accession>